<name>A0ABV0D211_9GAMM</name>
<dbReference type="Gene3D" id="3.30.420.380">
    <property type="match status" value="1"/>
</dbReference>
<keyword evidence="3" id="KW-1185">Reference proteome</keyword>
<protein>
    <submittedName>
        <fullName evidence="2">Type II secretion system protein GspL</fullName>
    </submittedName>
</protein>
<evidence type="ECO:0000313" key="3">
    <source>
        <dbReference type="Proteomes" id="UP001414441"/>
    </source>
</evidence>
<dbReference type="SUPFAM" id="SSF53067">
    <property type="entry name" value="Actin-like ATPase domain"/>
    <property type="match status" value="1"/>
</dbReference>
<comment type="caution">
    <text evidence="2">The sequence shown here is derived from an EMBL/GenBank/DDBJ whole genome shotgun (WGS) entry which is preliminary data.</text>
</comment>
<dbReference type="InterPro" id="IPR043129">
    <property type="entry name" value="ATPase_NBD"/>
</dbReference>
<dbReference type="InterPro" id="IPR024230">
    <property type="entry name" value="GspL_cyto_dom"/>
</dbReference>
<sequence length="423" mass="46696">MLHVWLRAQHSPLAVWHEDVQQWQMVDGWQQLQTIYGNYKSSSQKALCLYFPSSHALQVDTALNAAQLKQLGNSGKQYLFEETSLTPIEQLNIRQLSHADTTQLYALVQNDIESWQQSAQLAGMNIVALLPDFLLLPPPEEGAGQQVTFYQDSQTMLLRQSLRQGMAVSYLPLMFERFPHLSEVMVLPSIEAAIDGSVDSRDSSSTIDLVAQTKALIADHQLLLTTLSTVPKTIDSPERHALNFFMKSTDSQLSPYLRVAMMIALSALVLQMATDGVQWYKYNEATAATKTAIAAQYQSWFADEPLSTRTKLQVQLQPKLRSDSQAPASHMAALSRISPLIKQSSLHAQSLVMQPSALSFTLIAPDRSSLDKFTSTLVAQGLNAKLAQVNSNEQGQFSGQVTVNVVENNLADNSDMANNAAAS</sequence>
<dbReference type="NCBIfam" id="TIGR01709">
    <property type="entry name" value="typeII_sec_gspL"/>
    <property type="match status" value="1"/>
</dbReference>
<accession>A0ABV0D211</accession>
<organism evidence="2 3">
    <name type="scientific">Psychrobacter proteolyticus</name>
    <dbReference type="NCBI Taxonomy" id="147825"/>
    <lineage>
        <taxon>Bacteria</taxon>
        <taxon>Pseudomonadati</taxon>
        <taxon>Pseudomonadota</taxon>
        <taxon>Gammaproteobacteria</taxon>
        <taxon>Moraxellales</taxon>
        <taxon>Moraxellaceae</taxon>
        <taxon>Psychrobacter</taxon>
    </lineage>
</organism>
<dbReference type="InterPro" id="IPR007812">
    <property type="entry name" value="T2SS_protein-GspL"/>
</dbReference>
<proteinExistence type="predicted"/>
<gene>
    <name evidence="2" type="primary">gspL</name>
    <name evidence="2" type="ORF">ABFV72_01725</name>
</gene>
<dbReference type="RefSeq" id="WP_347162092.1">
    <property type="nucleotide sequence ID" value="NZ_JBDLOB010000001.1"/>
</dbReference>
<dbReference type="Pfam" id="PF05134">
    <property type="entry name" value="T2SSL"/>
    <property type="match status" value="1"/>
</dbReference>
<reference evidence="2 3" key="1">
    <citation type="submission" date="2024-05" db="EMBL/GenBank/DDBJ databases">
        <title>Genome sequencing of Marine Estuary Bacteria, Pseudoalteromonas distincta strain FA, Psychrobacter proteolyticus strain EA, and Shewanella baltica strain CA.</title>
        <authorList>
            <person name="Dieffenbach S.A."/>
            <person name="Maclea K.S."/>
        </authorList>
    </citation>
    <scope>NUCLEOTIDE SEQUENCE [LARGE SCALE GENOMIC DNA]</scope>
    <source>
        <strain evidence="2 3">EA</strain>
    </source>
</reference>
<dbReference type="EMBL" id="JBDLOB010000001">
    <property type="protein sequence ID" value="MEN8624720.1"/>
    <property type="molecule type" value="Genomic_DNA"/>
</dbReference>
<evidence type="ECO:0000259" key="1">
    <source>
        <dbReference type="Pfam" id="PF05134"/>
    </source>
</evidence>
<feature type="domain" description="GspL cytoplasmic actin-ATPase-like" evidence="1">
    <location>
        <begin position="9"/>
        <end position="212"/>
    </location>
</feature>
<evidence type="ECO:0000313" key="2">
    <source>
        <dbReference type="EMBL" id="MEN8624720.1"/>
    </source>
</evidence>
<dbReference type="Proteomes" id="UP001414441">
    <property type="component" value="Unassembled WGS sequence"/>
</dbReference>